<dbReference type="InterPro" id="IPR001810">
    <property type="entry name" value="F-box_dom"/>
</dbReference>
<reference evidence="3" key="1">
    <citation type="journal article" date="2018" name="Nat. Microbiol.">
        <title>Leveraging single-cell genomics to expand the fungal tree of life.</title>
        <authorList>
            <person name="Ahrendt S.R."/>
            <person name="Quandt C.A."/>
            <person name="Ciobanu D."/>
            <person name="Clum A."/>
            <person name="Salamov A."/>
            <person name="Andreopoulos B."/>
            <person name="Cheng J.F."/>
            <person name="Woyke T."/>
            <person name="Pelin A."/>
            <person name="Henrissat B."/>
            <person name="Reynolds N.K."/>
            <person name="Benny G.L."/>
            <person name="Smith M.E."/>
            <person name="James T.Y."/>
            <person name="Grigoriev I.V."/>
        </authorList>
    </citation>
    <scope>NUCLEOTIDE SEQUENCE [LARGE SCALE GENOMIC DNA]</scope>
    <source>
        <strain evidence="3">RSA 1356</strain>
    </source>
</reference>
<keyword evidence="3" id="KW-1185">Reference proteome</keyword>
<dbReference type="AlphaFoldDB" id="A0A4V1IVR2"/>
<dbReference type="SUPFAM" id="SSF81383">
    <property type="entry name" value="F-box domain"/>
    <property type="match status" value="1"/>
</dbReference>
<name>A0A4V1IVR2_9FUNG</name>
<organism evidence="2 3">
    <name type="scientific">Thamnocephalis sphaerospora</name>
    <dbReference type="NCBI Taxonomy" id="78915"/>
    <lineage>
        <taxon>Eukaryota</taxon>
        <taxon>Fungi</taxon>
        <taxon>Fungi incertae sedis</taxon>
        <taxon>Zoopagomycota</taxon>
        <taxon>Zoopagomycotina</taxon>
        <taxon>Zoopagomycetes</taxon>
        <taxon>Zoopagales</taxon>
        <taxon>Sigmoideomycetaceae</taxon>
        <taxon>Thamnocephalis</taxon>
    </lineage>
</organism>
<dbReference type="InterPro" id="IPR036047">
    <property type="entry name" value="F-box-like_dom_sf"/>
</dbReference>
<proteinExistence type="predicted"/>
<dbReference type="Proteomes" id="UP000271241">
    <property type="component" value="Unassembled WGS sequence"/>
</dbReference>
<dbReference type="PROSITE" id="PS50181">
    <property type="entry name" value="FBOX"/>
    <property type="match status" value="1"/>
</dbReference>
<gene>
    <name evidence="2" type="ORF">THASP1DRAFT_33228</name>
</gene>
<protein>
    <recommendedName>
        <fullName evidence="1">F-box domain-containing protein</fullName>
    </recommendedName>
</protein>
<dbReference type="EMBL" id="KZ993351">
    <property type="protein sequence ID" value="RKP04949.1"/>
    <property type="molecule type" value="Genomic_DNA"/>
</dbReference>
<accession>A0A4V1IVR2</accession>
<sequence length="189" mass="22441">MRHIPDEVLDRIIEACDDEHALVSLSFVSKQLRIRVASQQETWHARFELHFTQRDHNEQKWLHQYRRESQARARLNGAASKMPGLRKDPYIDWFGAYCKRRAIEYRWRQGQYVAHRLDIASTHPCGIRLQSIPHTSKRSPASKACVASQWLRAPQQQPEWFLEQLNWGDTGMEHTEIQEAWFSLFEYLV</sequence>
<evidence type="ECO:0000259" key="1">
    <source>
        <dbReference type="PROSITE" id="PS50181"/>
    </source>
</evidence>
<feature type="domain" description="F-box" evidence="1">
    <location>
        <begin position="1"/>
        <end position="46"/>
    </location>
</feature>
<dbReference type="OrthoDB" id="10480176at2759"/>
<evidence type="ECO:0000313" key="2">
    <source>
        <dbReference type="EMBL" id="RKP04949.1"/>
    </source>
</evidence>
<evidence type="ECO:0000313" key="3">
    <source>
        <dbReference type="Proteomes" id="UP000271241"/>
    </source>
</evidence>